<dbReference type="FunFam" id="1.20.58.570:FF:000001">
    <property type="entry name" value="F-actin-capping protein subunit beta"/>
    <property type="match status" value="1"/>
</dbReference>
<dbReference type="GO" id="GO:0051015">
    <property type="term" value="F:actin filament binding"/>
    <property type="evidence" value="ECO:0007669"/>
    <property type="project" value="TreeGrafter"/>
</dbReference>
<dbReference type="EMBL" id="JAKWFO010000003">
    <property type="protein sequence ID" value="KAI9637848.1"/>
    <property type="molecule type" value="Genomic_DNA"/>
</dbReference>
<evidence type="ECO:0000313" key="10">
    <source>
        <dbReference type="Proteomes" id="UP001164286"/>
    </source>
</evidence>
<keyword evidence="4 8" id="KW-0117">Actin capping</keyword>
<dbReference type="InterPro" id="IPR043175">
    <property type="entry name" value="CAPZB_N"/>
</dbReference>
<accession>A0AA38HCW8</accession>
<evidence type="ECO:0000256" key="1">
    <source>
        <dbReference type="ARBA" id="ARBA00004245"/>
    </source>
</evidence>
<evidence type="ECO:0000256" key="8">
    <source>
        <dbReference type="RuleBase" id="RU365078"/>
    </source>
</evidence>
<keyword evidence="5 8" id="KW-0963">Cytoplasm</keyword>
<protein>
    <recommendedName>
        <fullName evidence="3 8">F-actin-capping protein subunit beta</fullName>
    </recommendedName>
</protein>
<evidence type="ECO:0000256" key="3">
    <source>
        <dbReference type="ARBA" id="ARBA00021859"/>
    </source>
</evidence>
<evidence type="ECO:0000313" key="9">
    <source>
        <dbReference type="EMBL" id="KAI9637848.1"/>
    </source>
</evidence>
<comment type="function">
    <text evidence="8">F-actin-capping proteins bind in a Ca(2+)-independent manner to the fast growing ends of actin filaments (barbed end) thereby blocking the exchange of subunits at these ends. Unlike other capping proteins (such as gelsolin and severin), these proteins do not sever actin filaments.</text>
</comment>
<dbReference type="Gene3D" id="1.20.58.570">
    <property type="match status" value="1"/>
</dbReference>
<dbReference type="InterPro" id="IPR042276">
    <property type="entry name" value="CapZ_alpha/beta_2"/>
</dbReference>
<dbReference type="InterPro" id="IPR019771">
    <property type="entry name" value="F-actin_capping_bsu_CS"/>
</dbReference>
<proteinExistence type="inferred from homology"/>
<dbReference type="GO" id="GO:0005737">
    <property type="term" value="C:cytoplasm"/>
    <property type="evidence" value="ECO:0007669"/>
    <property type="project" value="InterPro"/>
</dbReference>
<evidence type="ECO:0000256" key="2">
    <source>
        <dbReference type="ARBA" id="ARBA00006039"/>
    </source>
</evidence>
<dbReference type="PANTHER" id="PTHR10619:SF0">
    <property type="entry name" value="F-ACTIN-CAPPING PROTEIN SUBUNIT BETA ISOFORMS 1 AND 2"/>
    <property type="match status" value="1"/>
</dbReference>
<dbReference type="PANTHER" id="PTHR10619">
    <property type="entry name" value="F-ACTIN-CAPPING PROTEIN SUBUNIT BETA"/>
    <property type="match status" value="1"/>
</dbReference>
<keyword evidence="6 8" id="KW-0009">Actin-binding</keyword>
<keyword evidence="7 8" id="KW-0206">Cytoskeleton</keyword>
<dbReference type="PRINTS" id="PR00192">
    <property type="entry name" value="FACTINCAPB"/>
</dbReference>
<dbReference type="RefSeq" id="XP_052947625.1">
    <property type="nucleotide sequence ID" value="XM_053089303.1"/>
</dbReference>
<dbReference type="Pfam" id="PF01115">
    <property type="entry name" value="F_actin_cap_B"/>
    <property type="match status" value="1"/>
</dbReference>
<organism evidence="9 10">
    <name type="scientific">Dioszegia hungarica</name>
    <dbReference type="NCBI Taxonomy" id="4972"/>
    <lineage>
        <taxon>Eukaryota</taxon>
        <taxon>Fungi</taxon>
        <taxon>Dikarya</taxon>
        <taxon>Basidiomycota</taxon>
        <taxon>Agaricomycotina</taxon>
        <taxon>Tremellomycetes</taxon>
        <taxon>Tremellales</taxon>
        <taxon>Bulleribasidiaceae</taxon>
        <taxon>Dioszegia</taxon>
    </lineage>
</organism>
<dbReference type="GO" id="GO:0051016">
    <property type="term" value="P:barbed-end actin filament capping"/>
    <property type="evidence" value="ECO:0007669"/>
    <property type="project" value="UniProtKB-UniRule"/>
</dbReference>
<dbReference type="AlphaFoldDB" id="A0AA38HCW8"/>
<dbReference type="InterPro" id="IPR001698">
    <property type="entry name" value="CAPZB"/>
</dbReference>
<comment type="subunit">
    <text evidence="8">Heterodimer of an alpha and a beta subunit.</text>
</comment>
<dbReference type="SUPFAM" id="SSF90096">
    <property type="entry name" value="Subunits of heterodimeric actin filament capping protein Capz"/>
    <property type="match status" value="1"/>
</dbReference>
<dbReference type="Gene3D" id="3.90.1150.210">
    <property type="entry name" value="F-actin capping protein, beta subunit"/>
    <property type="match status" value="1"/>
</dbReference>
<comment type="subcellular location">
    <subcellularLocation>
        <location evidence="1 8">Cytoplasm</location>
        <location evidence="1 8">Cytoskeleton</location>
    </subcellularLocation>
</comment>
<reference evidence="9" key="1">
    <citation type="journal article" date="2022" name="G3 (Bethesda)">
        <title>High quality genome of the basidiomycete yeast Dioszegia hungarica PDD-24b-2 isolated from cloud water.</title>
        <authorList>
            <person name="Jarrige D."/>
            <person name="Haridas S."/>
            <person name="Bleykasten-Grosshans C."/>
            <person name="Joly M."/>
            <person name="Nadalig T."/>
            <person name="Sancelme M."/>
            <person name="Vuilleumier S."/>
            <person name="Grigoriev I.V."/>
            <person name="Amato P."/>
            <person name="Bringel F."/>
        </authorList>
    </citation>
    <scope>NUCLEOTIDE SEQUENCE</scope>
    <source>
        <strain evidence="9">PDD-24b-2</strain>
    </source>
</reference>
<dbReference type="GO" id="GO:0030036">
    <property type="term" value="P:actin cytoskeleton organization"/>
    <property type="evidence" value="ECO:0007669"/>
    <property type="project" value="InterPro"/>
</dbReference>
<dbReference type="GO" id="GO:0008290">
    <property type="term" value="C:F-actin capping protein complex"/>
    <property type="evidence" value="ECO:0007669"/>
    <property type="project" value="UniProtKB-UniRule"/>
</dbReference>
<dbReference type="GeneID" id="77728508"/>
<gene>
    <name evidence="9" type="ORF">MKK02DRAFT_35928</name>
</gene>
<dbReference type="GO" id="GO:0000902">
    <property type="term" value="P:cell morphogenesis"/>
    <property type="evidence" value="ECO:0007669"/>
    <property type="project" value="TreeGrafter"/>
</dbReference>
<evidence type="ECO:0000256" key="4">
    <source>
        <dbReference type="ARBA" id="ARBA00022467"/>
    </source>
</evidence>
<sequence length="297" mass="32022">MADSDPTFSALMDLLRRLPPTKVESNVNTLCELCPDYTDDLLGNVDQPLLVCKDAGGGRDFLGCDYNRDGESFRSPWTNSYLPTATDGPLPSPKLRQLEQSLNGAFDTYREMYFEGGISSVYLWDLEDGAGAGGSGGKEVMFAGVVLMKKTLTSDDATSPSGSWDSLHVFECQERGRSAKYKLTSTVILVLNTATAAKAEGKGAEGAEGSGAVTLSGSMTRQDEVDAPLTTSSAHVPNIGRMVENMEIKMRNLLSSVYFGKTKDVTNDLRSQSGLETKSKEDMLRAELAGRLGQRKG</sequence>
<evidence type="ECO:0000256" key="6">
    <source>
        <dbReference type="ARBA" id="ARBA00023203"/>
    </source>
</evidence>
<name>A0AA38HCW8_9TREE</name>
<comment type="similarity">
    <text evidence="2 8">Belongs to the F-actin-capping protein beta subunit family.</text>
</comment>
<comment type="caution">
    <text evidence="9">The sequence shown here is derived from an EMBL/GenBank/DDBJ whole genome shotgun (WGS) entry which is preliminary data.</text>
</comment>
<evidence type="ECO:0000256" key="5">
    <source>
        <dbReference type="ARBA" id="ARBA00022490"/>
    </source>
</evidence>
<dbReference type="PROSITE" id="PS00231">
    <property type="entry name" value="F_ACTIN_CAPPING_BETA"/>
    <property type="match status" value="1"/>
</dbReference>
<evidence type="ECO:0000256" key="7">
    <source>
        <dbReference type="ARBA" id="ARBA00023212"/>
    </source>
</evidence>
<dbReference type="Proteomes" id="UP001164286">
    <property type="component" value="Unassembled WGS sequence"/>
</dbReference>
<keyword evidence="10" id="KW-1185">Reference proteome</keyword>
<dbReference type="InterPro" id="IPR037282">
    <property type="entry name" value="CapZ_alpha/beta"/>
</dbReference>